<evidence type="ECO:0000256" key="5">
    <source>
        <dbReference type="SAM" id="Phobius"/>
    </source>
</evidence>
<evidence type="ECO:0000313" key="8">
    <source>
        <dbReference type="Proteomes" id="UP001202281"/>
    </source>
</evidence>
<accession>A0ABT0BLC5</accession>
<reference evidence="7 8" key="1">
    <citation type="submission" date="2022-04" db="EMBL/GenBank/DDBJ databases">
        <title>Identification of a novel bacterium isolated from mangrove sediments.</title>
        <authorList>
            <person name="Pan X."/>
        </authorList>
    </citation>
    <scope>NUCLEOTIDE SEQUENCE [LARGE SCALE GENOMIC DNA]</scope>
    <source>
        <strain evidence="7 8">B2638</strain>
    </source>
</reference>
<name>A0ABT0BLC5_9SPHN</name>
<comment type="subcellular location">
    <subcellularLocation>
        <location evidence="1">Membrane</location>
        <topology evidence="1">Multi-pass membrane protein</topology>
    </subcellularLocation>
</comment>
<feature type="transmembrane region" description="Helical" evidence="5">
    <location>
        <begin position="233"/>
        <end position="255"/>
    </location>
</feature>
<dbReference type="EMBL" id="JALHLG010000003">
    <property type="protein sequence ID" value="MCJ2185760.1"/>
    <property type="molecule type" value="Genomic_DNA"/>
</dbReference>
<dbReference type="SUPFAM" id="SSF103473">
    <property type="entry name" value="MFS general substrate transporter"/>
    <property type="match status" value="1"/>
</dbReference>
<dbReference type="Pfam" id="PF07690">
    <property type="entry name" value="MFS_1"/>
    <property type="match status" value="1"/>
</dbReference>
<dbReference type="InterPro" id="IPR011701">
    <property type="entry name" value="MFS"/>
</dbReference>
<dbReference type="InterPro" id="IPR036259">
    <property type="entry name" value="MFS_trans_sf"/>
</dbReference>
<feature type="domain" description="Major facilitator superfamily (MFS) profile" evidence="6">
    <location>
        <begin position="18"/>
        <end position="461"/>
    </location>
</feature>
<comment type="caution">
    <text evidence="7">The sequence shown here is derived from an EMBL/GenBank/DDBJ whole genome shotgun (WGS) entry which is preliminary data.</text>
</comment>
<evidence type="ECO:0000256" key="4">
    <source>
        <dbReference type="ARBA" id="ARBA00023136"/>
    </source>
</evidence>
<keyword evidence="8" id="KW-1185">Reference proteome</keyword>
<feature type="transmembrane region" description="Helical" evidence="5">
    <location>
        <begin position="364"/>
        <end position="386"/>
    </location>
</feature>
<gene>
    <name evidence="7" type="ORF">MTR66_02900</name>
</gene>
<sequence>MNTLPDTTALSPQAPLSTSAALTVVSLATALVLAVFTIPLTTLGSTSAALGSNAGGLAWILSAMPLGCAIGLLPGGALGDDYGRRRVFNAGLALMALSLAGGMLVTGTAALVLLRVVQGIGGAAVMACGLGLLAKVFPEPAQRTHATAMWATALGAGVAIGPILAAVIDGLAGWRSVYGVEAILAAALAIAGTRFLPESRADQARPLDLSGTLTLGTGMAAVLAGMTEARADWTRPLVFGLAIAGILLLAAFIAIEYRKRQPMLDLALFRRGDFTGAILGAFFSGTGVLAIMSLVPTILHRAYGTSPVVGAFVLLAWSAMTAIAALLAKRLPGWATPPRVIVGGLLACAIGQAATGFTGPDGSYLHFLPGMLLAGIANGLLNAALGQQAIASVPPERAAMGSGANNTARYLGSAAGLTLAALLVAHAGPDNVLDGWNLAVIVSALLSLLGAVCVILAGRSR</sequence>
<evidence type="ECO:0000256" key="1">
    <source>
        <dbReference type="ARBA" id="ARBA00004141"/>
    </source>
</evidence>
<organism evidence="7 8">
    <name type="scientific">Novosphingobium beihaiensis</name>
    <dbReference type="NCBI Taxonomy" id="2930389"/>
    <lineage>
        <taxon>Bacteria</taxon>
        <taxon>Pseudomonadati</taxon>
        <taxon>Pseudomonadota</taxon>
        <taxon>Alphaproteobacteria</taxon>
        <taxon>Sphingomonadales</taxon>
        <taxon>Sphingomonadaceae</taxon>
        <taxon>Novosphingobium</taxon>
    </lineage>
</organism>
<feature type="transmembrane region" description="Helical" evidence="5">
    <location>
        <begin position="178"/>
        <end position="197"/>
    </location>
</feature>
<feature type="transmembrane region" description="Helical" evidence="5">
    <location>
        <begin position="90"/>
        <end position="114"/>
    </location>
</feature>
<dbReference type="Gene3D" id="1.20.1720.10">
    <property type="entry name" value="Multidrug resistance protein D"/>
    <property type="match status" value="1"/>
</dbReference>
<dbReference type="InterPro" id="IPR020846">
    <property type="entry name" value="MFS_dom"/>
</dbReference>
<feature type="transmembrane region" description="Helical" evidence="5">
    <location>
        <begin position="209"/>
        <end position="227"/>
    </location>
</feature>
<dbReference type="Gene3D" id="1.20.1250.20">
    <property type="entry name" value="MFS general substrate transporter like domains"/>
    <property type="match status" value="1"/>
</dbReference>
<dbReference type="RefSeq" id="WP_243917729.1">
    <property type="nucleotide sequence ID" value="NZ_JALHLG010000003.1"/>
</dbReference>
<feature type="transmembrane region" description="Helical" evidence="5">
    <location>
        <begin position="308"/>
        <end position="328"/>
    </location>
</feature>
<evidence type="ECO:0000256" key="2">
    <source>
        <dbReference type="ARBA" id="ARBA00022692"/>
    </source>
</evidence>
<feature type="transmembrane region" description="Helical" evidence="5">
    <location>
        <begin position="340"/>
        <end position="358"/>
    </location>
</feature>
<feature type="transmembrane region" description="Helical" evidence="5">
    <location>
        <begin position="120"/>
        <end position="137"/>
    </location>
</feature>
<keyword evidence="2 5" id="KW-0812">Transmembrane</keyword>
<keyword evidence="3 5" id="KW-1133">Transmembrane helix</keyword>
<dbReference type="PANTHER" id="PTHR42718:SF49">
    <property type="entry name" value="EXPORT PROTEIN"/>
    <property type="match status" value="1"/>
</dbReference>
<dbReference type="PANTHER" id="PTHR42718">
    <property type="entry name" value="MAJOR FACILITATOR SUPERFAMILY MULTIDRUG TRANSPORTER MFSC"/>
    <property type="match status" value="1"/>
</dbReference>
<feature type="transmembrane region" description="Helical" evidence="5">
    <location>
        <begin position="276"/>
        <end position="296"/>
    </location>
</feature>
<feature type="transmembrane region" description="Helical" evidence="5">
    <location>
        <begin position="20"/>
        <end position="38"/>
    </location>
</feature>
<dbReference type="CDD" id="cd17321">
    <property type="entry name" value="MFS_MMR_MDR_like"/>
    <property type="match status" value="1"/>
</dbReference>
<feature type="transmembrane region" description="Helical" evidence="5">
    <location>
        <begin position="149"/>
        <end position="172"/>
    </location>
</feature>
<feature type="transmembrane region" description="Helical" evidence="5">
    <location>
        <begin position="407"/>
        <end position="426"/>
    </location>
</feature>
<evidence type="ECO:0000313" key="7">
    <source>
        <dbReference type="EMBL" id="MCJ2185760.1"/>
    </source>
</evidence>
<dbReference type="Proteomes" id="UP001202281">
    <property type="component" value="Unassembled WGS sequence"/>
</dbReference>
<dbReference type="PROSITE" id="PS50850">
    <property type="entry name" value="MFS"/>
    <property type="match status" value="1"/>
</dbReference>
<feature type="transmembrane region" description="Helical" evidence="5">
    <location>
        <begin position="438"/>
        <end position="458"/>
    </location>
</feature>
<evidence type="ECO:0000256" key="3">
    <source>
        <dbReference type="ARBA" id="ARBA00022989"/>
    </source>
</evidence>
<keyword evidence="4 5" id="KW-0472">Membrane</keyword>
<feature type="transmembrane region" description="Helical" evidence="5">
    <location>
        <begin position="58"/>
        <end position="78"/>
    </location>
</feature>
<evidence type="ECO:0000259" key="6">
    <source>
        <dbReference type="PROSITE" id="PS50850"/>
    </source>
</evidence>
<protein>
    <submittedName>
        <fullName evidence="7">MFS transporter</fullName>
    </submittedName>
</protein>
<proteinExistence type="predicted"/>